<keyword evidence="11" id="KW-0269">Exonuclease</keyword>
<dbReference type="GO" id="GO:0005524">
    <property type="term" value="F:ATP binding"/>
    <property type="evidence" value="ECO:0007669"/>
    <property type="project" value="UniProtKB-KW"/>
</dbReference>
<dbReference type="InterPro" id="IPR014143">
    <property type="entry name" value="NHEJ_ligase_prk"/>
</dbReference>
<keyword evidence="16" id="KW-0234">DNA repair</keyword>
<keyword evidence="18" id="KW-0511">Multifunctional enzyme</keyword>
<comment type="cofactor">
    <cofactor evidence="1">
        <name>Mn(2+)</name>
        <dbReference type="ChEBI" id="CHEBI:29035"/>
    </cofactor>
</comment>
<keyword evidence="7" id="KW-0479">Metal-binding</keyword>
<dbReference type="Gene3D" id="3.30.470.30">
    <property type="entry name" value="DNA ligase/mRNA capping enzyme"/>
    <property type="match status" value="1"/>
</dbReference>
<keyword evidence="8" id="KW-0547">Nucleotide-binding</keyword>
<evidence type="ECO:0000259" key="22">
    <source>
        <dbReference type="PROSITE" id="PS50160"/>
    </source>
</evidence>
<dbReference type="NCBIfam" id="TIGR02778">
    <property type="entry name" value="ligD_pol"/>
    <property type="match status" value="1"/>
</dbReference>
<keyword evidence="6" id="KW-0540">Nuclease</keyword>
<dbReference type="Pfam" id="PF21686">
    <property type="entry name" value="LigD_Prim-Pol"/>
    <property type="match status" value="1"/>
</dbReference>
<evidence type="ECO:0000256" key="6">
    <source>
        <dbReference type="ARBA" id="ARBA00022722"/>
    </source>
</evidence>
<evidence type="ECO:0000256" key="1">
    <source>
        <dbReference type="ARBA" id="ARBA00001936"/>
    </source>
</evidence>
<evidence type="ECO:0000256" key="21">
    <source>
        <dbReference type="SAM" id="MobiDB-lite"/>
    </source>
</evidence>
<evidence type="ECO:0000256" key="4">
    <source>
        <dbReference type="ARBA" id="ARBA00022679"/>
    </source>
</evidence>
<dbReference type="GO" id="GO:0004527">
    <property type="term" value="F:exonuclease activity"/>
    <property type="evidence" value="ECO:0007669"/>
    <property type="project" value="UniProtKB-KW"/>
</dbReference>
<comment type="caution">
    <text evidence="23">The sequence shown here is derived from an EMBL/GenBank/DDBJ whole genome shotgun (WGS) entry which is preliminary data.</text>
</comment>
<dbReference type="InterPro" id="IPR014145">
    <property type="entry name" value="LigD_pol_dom"/>
</dbReference>
<evidence type="ECO:0000256" key="15">
    <source>
        <dbReference type="ARBA" id="ARBA00023172"/>
    </source>
</evidence>
<evidence type="ECO:0000256" key="18">
    <source>
        <dbReference type="ARBA" id="ARBA00023268"/>
    </source>
</evidence>
<dbReference type="NCBIfam" id="TIGR02776">
    <property type="entry name" value="NHEJ_ligase_prk"/>
    <property type="match status" value="1"/>
</dbReference>
<dbReference type="NCBIfam" id="TIGR02777">
    <property type="entry name" value="LigD_PE_dom"/>
    <property type="match status" value="1"/>
</dbReference>
<sequence>MSRLEEYNRRRDFRATPEPKGRAGRGRRRGLGYSIQKHHARRLHFDLRLEWDGALLSWAVTRGPSTDPADKRLAVRTEDHPLDYRTFEGEIPAGHYGAGRVELWDEGQWVPEGDVDAGLAEGKLKFALKGDRLTGGWTLVRMRPKNGESRENWLLIKERDAEATGALDAADERGAPPAGFDLKTPAFRPLQLARLVDAAPGGDDWLHETKFDGYRCLAALGRDGVRLYTRSGKDWTDRFAGLPEAFARLDCRNALIDGEVVSARGGEGSTFSALQQDLEAGRKVRFAAFDLLELDGKPLVKRPLSERKPALAALLAGQPKAGAVFLSEHVVGRGPSVFAAIAKAGGEGIVSKRLDAPYTGRRSGAWLKIKATRRQEFVIGGLTPSQAQGRPFASVLIGAWEGDRLVYRGRVGAGFSDADLERVAARVRRRKTSPFDDAVPRSVARGAQWVTPELVAEIDFAELTDGGAVRHGTFRGLRQDKPAKEVRMETAAELTLRGVKISSAERTVFPEAGCTKGDLARYYDAAAERLLQTAAARPVSLLRCPEGIDGECFFQKHAGKGFPEAIGRVGIEERSGKTAEYMMLDSPGALVAAAQVGAIEFHLWGARADRLDRPDRLVFDLDPDEGLQFAAVRDAAAELRDFLAGIGVETAPMVTGGKGVHVIAHLRRTSGWDTIKGFSHTVAQHFADAQPDRFVATMSKARRKGRIFIDWLRNERGATAIAPWSVRARPGAPVAVPVSWDELAKLTSANGFDMGAARARLSRHCPLQALGAQSVGTQVVERLERAIRR</sequence>
<accession>A0A6L5Z092</accession>
<dbReference type="RefSeq" id="WP_154445993.1">
    <property type="nucleotide sequence ID" value="NZ_WIND01000004.1"/>
</dbReference>
<keyword evidence="5" id="KW-0548">Nucleotidyltransferase</keyword>
<dbReference type="CDD" id="cd07971">
    <property type="entry name" value="OBF_DNA_ligase_LigD"/>
    <property type="match status" value="1"/>
</dbReference>
<dbReference type="GO" id="GO:0003887">
    <property type="term" value="F:DNA-directed DNA polymerase activity"/>
    <property type="evidence" value="ECO:0007669"/>
    <property type="project" value="UniProtKB-KW"/>
</dbReference>
<name>A0A6L5Z092_9RHOB</name>
<evidence type="ECO:0000256" key="14">
    <source>
        <dbReference type="ARBA" id="ARBA00023125"/>
    </source>
</evidence>
<dbReference type="SUPFAM" id="SSF56091">
    <property type="entry name" value="DNA ligase/mRNA capping enzyme, catalytic domain"/>
    <property type="match status" value="1"/>
</dbReference>
<keyword evidence="17" id="KW-0464">Manganese</keyword>
<dbReference type="Pfam" id="PF13298">
    <property type="entry name" value="LigD_N"/>
    <property type="match status" value="1"/>
</dbReference>
<dbReference type="GO" id="GO:0046872">
    <property type="term" value="F:metal ion binding"/>
    <property type="evidence" value="ECO:0007669"/>
    <property type="project" value="UniProtKB-KW"/>
</dbReference>
<feature type="compositionally biased region" description="Basic residues" evidence="21">
    <location>
        <begin position="22"/>
        <end position="31"/>
    </location>
</feature>
<keyword evidence="24" id="KW-1185">Reference proteome</keyword>
<dbReference type="GO" id="GO:0003910">
    <property type="term" value="F:DNA ligase (ATP) activity"/>
    <property type="evidence" value="ECO:0007669"/>
    <property type="project" value="UniProtKB-EC"/>
</dbReference>
<protein>
    <recommendedName>
        <fullName evidence="2">DNA ligase (ATP)</fullName>
        <ecNumber evidence="2">6.5.1.1</ecNumber>
    </recommendedName>
    <alternativeName>
        <fullName evidence="19">NHEJ DNA polymerase</fullName>
    </alternativeName>
</protein>
<keyword evidence="15" id="KW-0233">DNA recombination</keyword>
<dbReference type="Gene3D" id="3.90.920.10">
    <property type="entry name" value="DNA primase, PRIM domain"/>
    <property type="match status" value="1"/>
</dbReference>
<dbReference type="GO" id="GO:0006310">
    <property type="term" value="P:DNA recombination"/>
    <property type="evidence" value="ECO:0007669"/>
    <property type="project" value="UniProtKB-KW"/>
</dbReference>
<dbReference type="AlphaFoldDB" id="A0A6L5Z092"/>
<evidence type="ECO:0000256" key="19">
    <source>
        <dbReference type="ARBA" id="ARBA00029943"/>
    </source>
</evidence>
<dbReference type="SUPFAM" id="SSF50249">
    <property type="entry name" value="Nucleic acid-binding proteins"/>
    <property type="match status" value="1"/>
</dbReference>
<dbReference type="PROSITE" id="PS50160">
    <property type="entry name" value="DNA_LIGASE_A3"/>
    <property type="match status" value="1"/>
</dbReference>
<evidence type="ECO:0000256" key="17">
    <source>
        <dbReference type="ARBA" id="ARBA00023211"/>
    </source>
</evidence>
<keyword evidence="9" id="KW-0227">DNA damage</keyword>
<comment type="catalytic activity">
    <reaction evidence="20">
        <text>ATP + (deoxyribonucleotide)n-3'-hydroxyl + 5'-phospho-(deoxyribonucleotide)m = (deoxyribonucleotide)n+m + AMP + diphosphate.</text>
        <dbReference type="EC" id="6.5.1.1"/>
    </reaction>
</comment>
<evidence type="ECO:0000256" key="12">
    <source>
        <dbReference type="ARBA" id="ARBA00022840"/>
    </source>
</evidence>
<evidence type="ECO:0000256" key="7">
    <source>
        <dbReference type="ARBA" id="ARBA00022723"/>
    </source>
</evidence>
<evidence type="ECO:0000256" key="3">
    <source>
        <dbReference type="ARBA" id="ARBA00022598"/>
    </source>
</evidence>
<feature type="compositionally biased region" description="Basic and acidic residues" evidence="21">
    <location>
        <begin position="1"/>
        <end position="21"/>
    </location>
</feature>
<dbReference type="InterPro" id="IPR014144">
    <property type="entry name" value="LigD_PE_domain"/>
</dbReference>
<keyword evidence="4" id="KW-0808">Transferase</keyword>
<keyword evidence="13" id="KW-0239">DNA-directed DNA polymerase</keyword>
<dbReference type="CDD" id="cd07906">
    <property type="entry name" value="Adenylation_DNA_ligase_LigD_LigC"/>
    <property type="match status" value="1"/>
</dbReference>
<dbReference type="InterPro" id="IPR052171">
    <property type="entry name" value="NHEJ_LigD"/>
</dbReference>
<dbReference type="NCBIfam" id="TIGR02779">
    <property type="entry name" value="NHEJ_ligase_lig"/>
    <property type="match status" value="1"/>
</dbReference>
<feature type="domain" description="ATP-dependent DNA ligase family profile" evidence="22">
    <location>
        <begin position="286"/>
        <end position="416"/>
    </location>
</feature>
<evidence type="ECO:0000256" key="20">
    <source>
        <dbReference type="ARBA" id="ARBA00034003"/>
    </source>
</evidence>
<evidence type="ECO:0000256" key="8">
    <source>
        <dbReference type="ARBA" id="ARBA00022741"/>
    </source>
</evidence>
<keyword evidence="12" id="KW-0067">ATP-binding</keyword>
<organism evidence="23 24">
    <name type="scientific">Halovulum marinum</name>
    <dbReference type="NCBI Taxonomy" id="2662447"/>
    <lineage>
        <taxon>Bacteria</taxon>
        <taxon>Pseudomonadati</taxon>
        <taxon>Pseudomonadota</taxon>
        <taxon>Alphaproteobacteria</taxon>
        <taxon>Rhodobacterales</taxon>
        <taxon>Paracoccaceae</taxon>
        <taxon>Halovulum</taxon>
    </lineage>
</organism>
<evidence type="ECO:0000256" key="11">
    <source>
        <dbReference type="ARBA" id="ARBA00022839"/>
    </source>
</evidence>
<dbReference type="GO" id="GO:0006281">
    <property type="term" value="P:DNA repair"/>
    <property type="evidence" value="ECO:0007669"/>
    <property type="project" value="UniProtKB-KW"/>
</dbReference>
<dbReference type="Pfam" id="PF01068">
    <property type="entry name" value="DNA_ligase_A_M"/>
    <property type="match status" value="1"/>
</dbReference>
<dbReference type="EMBL" id="WIND01000004">
    <property type="protein sequence ID" value="MSU89515.1"/>
    <property type="molecule type" value="Genomic_DNA"/>
</dbReference>
<evidence type="ECO:0000313" key="23">
    <source>
        <dbReference type="EMBL" id="MSU89515.1"/>
    </source>
</evidence>
<dbReference type="InterPro" id="IPR012310">
    <property type="entry name" value="DNA_ligase_ATP-dep_cent"/>
</dbReference>
<feature type="region of interest" description="Disordered" evidence="21">
    <location>
        <begin position="1"/>
        <end position="31"/>
    </location>
</feature>
<keyword evidence="3 23" id="KW-0436">Ligase</keyword>
<dbReference type="PANTHER" id="PTHR42705">
    <property type="entry name" value="BIFUNCTIONAL NON-HOMOLOGOUS END JOINING PROTEIN LIGD"/>
    <property type="match status" value="1"/>
</dbReference>
<evidence type="ECO:0000313" key="24">
    <source>
        <dbReference type="Proteomes" id="UP000474957"/>
    </source>
</evidence>
<dbReference type="InterPro" id="IPR033651">
    <property type="entry name" value="PaeLigD_Pol-like"/>
</dbReference>
<evidence type="ECO:0000256" key="5">
    <source>
        <dbReference type="ARBA" id="ARBA00022695"/>
    </source>
</evidence>
<dbReference type="CDD" id="cd04862">
    <property type="entry name" value="PaeLigD_Pol_like"/>
    <property type="match status" value="1"/>
</dbReference>
<dbReference type="InterPro" id="IPR012340">
    <property type="entry name" value="NA-bd_OB-fold"/>
</dbReference>
<dbReference type="InterPro" id="IPR014146">
    <property type="entry name" value="LigD_ligase_dom"/>
</dbReference>
<dbReference type="Gene3D" id="2.40.50.140">
    <property type="entry name" value="Nucleic acid-binding proteins"/>
    <property type="match status" value="1"/>
</dbReference>
<dbReference type="EC" id="6.5.1.1" evidence="2"/>
<evidence type="ECO:0000256" key="2">
    <source>
        <dbReference type="ARBA" id="ARBA00012727"/>
    </source>
</evidence>
<proteinExistence type="predicted"/>
<evidence type="ECO:0000256" key="13">
    <source>
        <dbReference type="ARBA" id="ARBA00022932"/>
    </source>
</evidence>
<evidence type="ECO:0000256" key="10">
    <source>
        <dbReference type="ARBA" id="ARBA00022801"/>
    </source>
</evidence>
<dbReference type="GO" id="GO:0003677">
    <property type="term" value="F:DNA binding"/>
    <property type="evidence" value="ECO:0007669"/>
    <property type="project" value="UniProtKB-KW"/>
</dbReference>
<dbReference type="Proteomes" id="UP000474957">
    <property type="component" value="Unassembled WGS sequence"/>
</dbReference>
<keyword evidence="14" id="KW-0238">DNA-binding</keyword>
<reference evidence="23 24" key="1">
    <citation type="submission" date="2019-10" db="EMBL/GenBank/DDBJ databases">
        <title>Cognatihalovulum marinum gen. nov. sp. nov., a new member of the family Rhodobacteraceae isolated from deep seawater of the Northwest Indian Ocean.</title>
        <authorList>
            <person name="Ruan C."/>
            <person name="Wang J."/>
            <person name="Zheng X."/>
            <person name="Song L."/>
            <person name="Zhu Y."/>
            <person name="Huang Y."/>
            <person name="Lu Z."/>
            <person name="Du W."/>
            <person name="Huang L."/>
            <person name="Dai X."/>
        </authorList>
    </citation>
    <scope>NUCLEOTIDE SEQUENCE [LARGE SCALE GENOMIC DNA]</scope>
    <source>
        <strain evidence="23 24">2CG4</strain>
    </source>
</reference>
<dbReference type="InterPro" id="IPR012309">
    <property type="entry name" value="DNA_ligase_ATP-dep_C"/>
</dbReference>
<gene>
    <name evidence="23" type="primary">ligD</name>
    <name evidence="23" type="ORF">GE300_07790</name>
</gene>
<dbReference type="Gene3D" id="3.30.1490.70">
    <property type="match status" value="1"/>
</dbReference>
<evidence type="ECO:0000256" key="9">
    <source>
        <dbReference type="ARBA" id="ARBA00022763"/>
    </source>
</evidence>
<keyword evidence="10" id="KW-0378">Hydrolase</keyword>
<dbReference type="Pfam" id="PF04679">
    <property type="entry name" value="DNA_ligase_A_C"/>
    <property type="match status" value="1"/>
</dbReference>
<evidence type="ECO:0000256" key="16">
    <source>
        <dbReference type="ARBA" id="ARBA00023204"/>
    </source>
</evidence>
<dbReference type="PANTHER" id="PTHR42705:SF2">
    <property type="entry name" value="BIFUNCTIONAL NON-HOMOLOGOUS END JOINING PROTEIN LIGD"/>
    <property type="match status" value="1"/>
</dbReference>